<evidence type="ECO:0000256" key="1">
    <source>
        <dbReference type="SAM" id="MobiDB-lite"/>
    </source>
</evidence>
<organism evidence="2 3">
    <name type="scientific">Heterodera trifolii</name>
    <dbReference type="NCBI Taxonomy" id="157864"/>
    <lineage>
        <taxon>Eukaryota</taxon>
        <taxon>Metazoa</taxon>
        <taxon>Ecdysozoa</taxon>
        <taxon>Nematoda</taxon>
        <taxon>Chromadorea</taxon>
        <taxon>Rhabditida</taxon>
        <taxon>Tylenchina</taxon>
        <taxon>Tylenchomorpha</taxon>
        <taxon>Tylenchoidea</taxon>
        <taxon>Heteroderidae</taxon>
        <taxon>Heteroderinae</taxon>
        <taxon>Heterodera</taxon>
    </lineage>
</organism>
<comment type="caution">
    <text evidence="2">The sequence shown here is derived from an EMBL/GenBank/DDBJ whole genome shotgun (WGS) entry which is preliminary data.</text>
</comment>
<proteinExistence type="predicted"/>
<feature type="compositionally biased region" description="Basic and acidic residues" evidence="1">
    <location>
        <begin position="103"/>
        <end position="120"/>
    </location>
</feature>
<evidence type="ECO:0000313" key="2">
    <source>
        <dbReference type="EMBL" id="KAL3091006.1"/>
    </source>
</evidence>
<protein>
    <submittedName>
        <fullName evidence="2">Uncharacterized protein</fullName>
    </submittedName>
</protein>
<gene>
    <name evidence="2" type="ORF">niasHT_023606</name>
</gene>
<accession>A0ABD2JK76</accession>
<evidence type="ECO:0000313" key="3">
    <source>
        <dbReference type="Proteomes" id="UP001620626"/>
    </source>
</evidence>
<dbReference type="EMBL" id="JBICBT010000952">
    <property type="protein sequence ID" value="KAL3091006.1"/>
    <property type="molecule type" value="Genomic_DNA"/>
</dbReference>
<dbReference type="AlphaFoldDB" id="A0ABD2JK76"/>
<dbReference type="Proteomes" id="UP001620626">
    <property type="component" value="Unassembled WGS sequence"/>
</dbReference>
<name>A0ABD2JK76_9BILA</name>
<reference evidence="2 3" key="1">
    <citation type="submission" date="2024-10" db="EMBL/GenBank/DDBJ databases">
        <authorList>
            <person name="Kim D."/>
        </authorList>
    </citation>
    <scope>NUCLEOTIDE SEQUENCE [LARGE SCALE GENOMIC DNA]</scope>
    <source>
        <strain evidence="2">BH-2024</strain>
    </source>
</reference>
<keyword evidence="3" id="KW-1185">Reference proteome</keyword>
<feature type="region of interest" description="Disordered" evidence="1">
    <location>
        <begin position="101"/>
        <end position="126"/>
    </location>
</feature>
<sequence length="126" mass="13865">MPPSAIRLCARGACKCNLKIGDVLSLPSVGGQRQRWVGKVEERGTAMAEMKPIVCCGNKKRKANERPGAEETMAKKGKCRRVPVELPNFIARGKMLLTPLSKEGTKVTMERKIEERRGEGGDSQQN</sequence>